<dbReference type="RefSeq" id="WP_189442560.1">
    <property type="nucleotide sequence ID" value="NZ_BMZI01000001.1"/>
</dbReference>
<sequence length="407" mass="44823">MPGFLDEVSTAGLRGWFVDESVPKGTSRLAASAVLISVNGEERFCAWCDLPRPDVFASGAAPSERCGFDVALALNEGDVAQVRALHAGYLLTHGFAVVGMTAQDAMREGAGDGFFPVERFARLPIFEPWLAPIAERWRVSAFKPLLGQSGQLSALAVATPRGRFILHAARARSEAAWLLRFHKSLLEPANVPVVALCGACESTAADAETALEPGVQLITRYLSSAPLPTHGQNETRYRRTIAVVRRYHAAVWPKDLPESRRGRRAYRKTLRAAVWQTLKRGRPSEWAGLVRLLRMARRLPKVVSHGDLHANNVLIDEQGNPVLIDWDHAGLRPLGFDLARLLRGIPPEIAEAWLGDDETLRQGWLVWSCLDQMQAGSGSESDRRLAYLLGRTNDLARTHKRNVGIVT</sequence>
<dbReference type="Pfam" id="PF01636">
    <property type="entry name" value="APH"/>
    <property type="match status" value="1"/>
</dbReference>
<dbReference type="InterPro" id="IPR002575">
    <property type="entry name" value="Aminoglycoside_PTrfase"/>
</dbReference>
<accession>A0ABQ3DLR2</accession>
<evidence type="ECO:0000313" key="2">
    <source>
        <dbReference type="EMBL" id="GHB06908.1"/>
    </source>
</evidence>
<dbReference type="InterPro" id="IPR011009">
    <property type="entry name" value="Kinase-like_dom_sf"/>
</dbReference>
<comment type="caution">
    <text evidence="2">The sequence shown here is derived from an EMBL/GenBank/DDBJ whole genome shotgun (WGS) entry which is preliminary data.</text>
</comment>
<protein>
    <recommendedName>
        <fullName evidence="1">Aminoglycoside phosphotransferase domain-containing protein</fullName>
    </recommendedName>
</protein>
<gene>
    <name evidence="2" type="ORF">GCM10009038_00080</name>
</gene>
<keyword evidence="3" id="KW-1185">Reference proteome</keyword>
<evidence type="ECO:0000313" key="3">
    <source>
        <dbReference type="Proteomes" id="UP000646745"/>
    </source>
</evidence>
<name>A0ABQ3DLR2_9GAMM</name>
<feature type="domain" description="Aminoglycoside phosphotransferase" evidence="1">
    <location>
        <begin position="166"/>
        <end position="356"/>
    </location>
</feature>
<organism evidence="2 3">
    <name type="scientific">Salinicola rhizosphaerae</name>
    <dbReference type="NCBI Taxonomy" id="1443141"/>
    <lineage>
        <taxon>Bacteria</taxon>
        <taxon>Pseudomonadati</taxon>
        <taxon>Pseudomonadota</taxon>
        <taxon>Gammaproteobacteria</taxon>
        <taxon>Oceanospirillales</taxon>
        <taxon>Halomonadaceae</taxon>
        <taxon>Salinicola</taxon>
    </lineage>
</organism>
<evidence type="ECO:0000259" key="1">
    <source>
        <dbReference type="Pfam" id="PF01636"/>
    </source>
</evidence>
<reference evidence="3" key="1">
    <citation type="journal article" date="2019" name="Int. J. Syst. Evol. Microbiol.">
        <title>The Global Catalogue of Microorganisms (GCM) 10K type strain sequencing project: providing services to taxonomists for standard genome sequencing and annotation.</title>
        <authorList>
            <consortium name="The Broad Institute Genomics Platform"/>
            <consortium name="The Broad Institute Genome Sequencing Center for Infectious Disease"/>
            <person name="Wu L."/>
            <person name="Ma J."/>
        </authorList>
    </citation>
    <scope>NUCLEOTIDE SEQUENCE [LARGE SCALE GENOMIC DNA]</scope>
    <source>
        <strain evidence="3">KCTC 32998</strain>
    </source>
</reference>
<dbReference type="SUPFAM" id="SSF56112">
    <property type="entry name" value="Protein kinase-like (PK-like)"/>
    <property type="match status" value="1"/>
</dbReference>
<dbReference type="Gene3D" id="3.90.1200.10">
    <property type="match status" value="1"/>
</dbReference>
<dbReference type="Proteomes" id="UP000646745">
    <property type="component" value="Unassembled WGS sequence"/>
</dbReference>
<dbReference type="EMBL" id="BMZI01000001">
    <property type="protein sequence ID" value="GHB06908.1"/>
    <property type="molecule type" value="Genomic_DNA"/>
</dbReference>
<proteinExistence type="predicted"/>